<dbReference type="PANTHER" id="PTHR40135">
    <property type="entry name" value="MITOCHONDRIAL PHOSPHATE CARRIER PROTEIN"/>
    <property type="match status" value="1"/>
</dbReference>
<dbReference type="PANTHER" id="PTHR40135:SF1">
    <property type="entry name" value="MITOCHONDRIAL PHOSPHATE CARRIER PROTEIN"/>
    <property type="match status" value="1"/>
</dbReference>
<organism evidence="1 2">
    <name type="scientific">Tribonema minus</name>
    <dbReference type="NCBI Taxonomy" id="303371"/>
    <lineage>
        <taxon>Eukaryota</taxon>
        <taxon>Sar</taxon>
        <taxon>Stramenopiles</taxon>
        <taxon>Ochrophyta</taxon>
        <taxon>PX clade</taxon>
        <taxon>Xanthophyceae</taxon>
        <taxon>Tribonematales</taxon>
        <taxon>Tribonemataceae</taxon>
        <taxon>Tribonema</taxon>
    </lineage>
</organism>
<dbReference type="OrthoDB" id="9992270at2759"/>
<dbReference type="EMBL" id="JAFCMP010000556">
    <property type="protein sequence ID" value="KAG5174988.1"/>
    <property type="molecule type" value="Genomic_DNA"/>
</dbReference>
<protein>
    <submittedName>
        <fullName evidence="1">Uncharacterized protein</fullName>
    </submittedName>
</protein>
<evidence type="ECO:0000313" key="2">
    <source>
        <dbReference type="Proteomes" id="UP000664859"/>
    </source>
</evidence>
<evidence type="ECO:0000313" key="1">
    <source>
        <dbReference type="EMBL" id="KAG5174988.1"/>
    </source>
</evidence>
<proteinExistence type="predicted"/>
<dbReference type="Proteomes" id="UP000664859">
    <property type="component" value="Unassembled WGS sequence"/>
</dbReference>
<reference evidence="1" key="1">
    <citation type="submission" date="2021-02" db="EMBL/GenBank/DDBJ databases">
        <title>First Annotated Genome of the Yellow-green Alga Tribonema minus.</title>
        <authorList>
            <person name="Mahan K.M."/>
        </authorList>
    </citation>
    <scope>NUCLEOTIDE SEQUENCE</scope>
    <source>
        <strain evidence="1">UTEX B ZZ1240</strain>
    </source>
</reference>
<name>A0A835YIC3_9STRA</name>
<dbReference type="AlphaFoldDB" id="A0A835YIC3"/>
<sequence>MAFYRLSKALPYVNFTIATTALTFQITVLHPWHEQLDRDFQALKMDQEAKLEDYHRQKTEKLSTIEHRLSTIARKDSAICHHLEGGA</sequence>
<comment type="caution">
    <text evidence="1">The sequence shown here is derived from an EMBL/GenBank/DDBJ whole genome shotgun (WGS) entry which is preliminary data.</text>
</comment>
<accession>A0A835YIC3</accession>
<gene>
    <name evidence="1" type="ORF">JKP88DRAFT_351714</name>
</gene>
<keyword evidence="2" id="KW-1185">Reference proteome</keyword>